<reference evidence="2 3" key="2">
    <citation type="submission" date="2017-02" db="EMBL/GenBank/DDBJ databases">
        <title>A genome survey and senescence transcriptome analysis in Lentinula edodes.</title>
        <authorList>
            <person name="Sakamoto Y."/>
            <person name="Nakade K."/>
            <person name="Sato S."/>
            <person name="Yoshida Y."/>
            <person name="Miyazaki K."/>
            <person name="Natsume S."/>
            <person name="Konno N."/>
        </authorList>
    </citation>
    <scope>NUCLEOTIDE SEQUENCE [LARGE SCALE GENOMIC DNA]</scope>
    <source>
        <strain evidence="2 3">NBRC 111202</strain>
    </source>
</reference>
<dbReference type="Proteomes" id="UP000188533">
    <property type="component" value="Unassembled WGS sequence"/>
</dbReference>
<feature type="region of interest" description="Disordered" evidence="1">
    <location>
        <begin position="202"/>
        <end position="241"/>
    </location>
</feature>
<sequence length="241" mass="26811">MEINLKDDEGQQVEVKVMVDDGAMVAAMDTEVYECLRKSIGGWTATQKKFQMANGSVVPGKACWMGRVNNQGAEVEGGFEVFDSGGSWNFLFGKPLLEKFAAVHDYQKDSILLRGRKGNIREVFNEGLGAAIKGTLEEEDRDLPRPSAPVQAVLEESEGPLGGVIVKALTPLDREVENLFRIEWEHVANIDGQYLPRFEAPTRRQNPQIEEVPDEDLEHTHAGWDMPQEAPELPTSTTEED</sequence>
<reference evidence="2 3" key="1">
    <citation type="submission" date="2016-08" db="EMBL/GenBank/DDBJ databases">
        <authorList>
            <consortium name="Lentinula edodes genome sequencing consortium"/>
            <person name="Sakamoto Y."/>
            <person name="Nakade K."/>
            <person name="Sato S."/>
            <person name="Yoshida Y."/>
            <person name="Miyazaki K."/>
            <person name="Natsume S."/>
            <person name="Konno N."/>
        </authorList>
    </citation>
    <scope>NUCLEOTIDE SEQUENCE [LARGE SCALE GENOMIC DNA]</scope>
    <source>
        <strain evidence="2 3">NBRC 111202</strain>
    </source>
</reference>
<protein>
    <submittedName>
        <fullName evidence="2">Retrotransposon-like family member (Retr-1) partial</fullName>
    </submittedName>
</protein>
<keyword evidence="3" id="KW-1185">Reference proteome</keyword>
<proteinExistence type="predicted"/>
<gene>
    <name evidence="2" type="ORF">LENED_012815</name>
</gene>
<comment type="caution">
    <text evidence="2">The sequence shown here is derived from an EMBL/GenBank/DDBJ whole genome shotgun (WGS) entry which is preliminary data.</text>
</comment>
<evidence type="ECO:0000313" key="2">
    <source>
        <dbReference type="EMBL" id="GAW10535.1"/>
    </source>
</evidence>
<dbReference type="AlphaFoldDB" id="A0A1Q3ETK9"/>
<accession>A0A1Q3ETK9</accession>
<organism evidence="2 3">
    <name type="scientific">Lentinula edodes</name>
    <name type="common">Shiitake mushroom</name>
    <name type="synonym">Lentinus edodes</name>
    <dbReference type="NCBI Taxonomy" id="5353"/>
    <lineage>
        <taxon>Eukaryota</taxon>
        <taxon>Fungi</taxon>
        <taxon>Dikarya</taxon>
        <taxon>Basidiomycota</taxon>
        <taxon>Agaricomycotina</taxon>
        <taxon>Agaricomycetes</taxon>
        <taxon>Agaricomycetidae</taxon>
        <taxon>Agaricales</taxon>
        <taxon>Marasmiineae</taxon>
        <taxon>Omphalotaceae</taxon>
        <taxon>Lentinula</taxon>
    </lineage>
</organism>
<dbReference type="EMBL" id="BDGU01001845">
    <property type="protein sequence ID" value="GAW10535.1"/>
    <property type="molecule type" value="Genomic_DNA"/>
</dbReference>
<evidence type="ECO:0000256" key="1">
    <source>
        <dbReference type="SAM" id="MobiDB-lite"/>
    </source>
</evidence>
<name>A0A1Q3ETK9_LENED</name>
<evidence type="ECO:0000313" key="3">
    <source>
        <dbReference type="Proteomes" id="UP000188533"/>
    </source>
</evidence>